<organism evidence="7 8">
    <name type="scientific">Ottowia pentelensis</name>
    <dbReference type="NCBI Taxonomy" id="511108"/>
    <lineage>
        <taxon>Bacteria</taxon>
        <taxon>Pseudomonadati</taxon>
        <taxon>Pseudomonadota</taxon>
        <taxon>Betaproteobacteria</taxon>
        <taxon>Burkholderiales</taxon>
        <taxon>Comamonadaceae</taxon>
        <taxon>Ottowia</taxon>
    </lineage>
</organism>
<protein>
    <submittedName>
        <fullName evidence="7">Diheme cytochrome c-553</fullName>
    </submittedName>
</protein>
<reference evidence="7 8" key="1">
    <citation type="submission" date="2024-09" db="EMBL/GenBank/DDBJ databases">
        <authorList>
            <person name="Sun Q."/>
            <person name="Mori K."/>
        </authorList>
    </citation>
    <scope>NUCLEOTIDE SEQUENCE [LARGE SCALE GENOMIC DNA]</scope>
    <source>
        <strain evidence="7 8">NCAIM B.02336</strain>
    </source>
</reference>
<dbReference type="Proteomes" id="UP001589834">
    <property type="component" value="Unassembled WGS sequence"/>
</dbReference>
<comment type="caution">
    <text evidence="7">The sequence shown here is derived from an EMBL/GenBank/DDBJ whole genome shotgun (WGS) entry which is preliminary data.</text>
</comment>
<evidence type="ECO:0000313" key="7">
    <source>
        <dbReference type="EMBL" id="MFC0592094.1"/>
    </source>
</evidence>
<dbReference type="PANTHER" id="PTHR35008:SF4">
    <property type="entry name" value="BLL4482 PROTEIN"/>
    <property type="match status" value="1"/>
</dbReference>
<evidence type="ECO:0000256" key="4">
    <source>
        <dbReference type="PROSITE-ProRule" id="PRU00433"/>
    </source>
</evidence>
<keyword evidence="2 4" id="KW-0479">Metal-binding</keyword>
<dbReference type="PANTHER" id="PTHR35008">
    <property type="entry name" value="BLL4482 PROTEIN-RELATED"/>
    <property type="match status" value="1"/>
</dbReference>
<dbReference type="InterPro" id="IPR009056">
    <property type="entry name" value="Cyt_c-like_dom"/>
</dbReference>
<evidence type="ECO:0000256" key="2">
    <source>
        <dbReference type="ARBA" id="ARBA00022723"/>
    </source>
</evidence>
<keyword evidence="3 4" id="KW-0408">Iron</keyword>
<evidence type="ECO:0000256" key="3">
    <source>
        <dbReference type="ARBA" id="ARBA00023004"/>
    </source>
</evidence>
<proteinExistence type="predicted"/>
<dbReference type="Gene3D" id="1.10.760.10">
    <property type="entry name" value="Cytochrome c-like domain"/>
    <property type="match status" value="1"/>
</dbReference>
<dbReference type="PROSITE" id="PS51007">
    <property type="entry name" value="CYTC"/>
    <property type="match status" value="1"/>
</dbReference>
<evidence type="ECO:0000313" key="8">
    <source>
        <dbReference type="Proteomes" id="UP001589834"/>
    </source>
</evidence>
<name>A0ABV6PQH7_9BURK</name>
<keyword evidence="8" id="KW-1185">Reference proteome</keyword>
<dbReference type="InterPro" id="IPR036909">
    <property type="entry name" value="Cyt_c-like_dom_sf"/>
</dbReference>
<feature type="chain" id="PRO_5045336887" evidence="5">
    <location>
        <begin position="32"/>
        <end position="197"/>
    </location>
</feature>
<dbReference type="Pfam" id="PF00034">
    <property type="entry name" value="Cytochrom_C"/>
    <property type="match status" value="1"/>
</dbReference>
<dbReference type="SUPFAM" id="SSF46626">
    <property type="entry name" value="Cytochrome c"/>
    <property type="match status" value="1"/>
</dbReference>
<keyword evidence="1 4" id="KW-0349">Heme</keyword>
<sequence>MSSPVRPRHTPPLGIALALGLGFGLAATASAQTNGNADTTTPVARGAYLVHGMGCADCHTPLKMGAKGPEPDLSRGLSGHPQGLLLQPPALPAGSPWAWGGAGTNTAFFGPWGVSYAANLTPDATGLAGWTAEQFTQAMRTGKHAGSGRPLMPPMPWPAFGQLNDADLHAMFAYLMAQPAVPNRVPDYQPPTPAAQH</sequence>
<feature type="domain" description="Cytochrome c" evidence="6">
    <location>
        <begin position="41"/>
        <end position="179"/>
    </location>
</feature>
<accession>A0ABV6PQH7</accession>
<feature type="signal peptide" evidence="5">
    <location>
        <begin position="1"/>
        <end position="31"/>
    </location>
</feature>
<evidence type="ECO:0000259" key="6">
    <source>
        <dbReference type="PROSITE" id="PS51007"/>
    </source>
</evidence>
<keyword evidence="5" id="KW-0732">Signal</keyword>
<evidence type="ECO:0000256" key="5">
    <source>
        <dbReference type="SAM" id="SignalP"/>
    </source>
</evidence>
<evidence type="ECO:0000256" key="1">
    <source>
        <dbReference type="ARBA" id="ARBA00022617"/>
    </source>
</evidence>
<gene>
    <name evidence="7" type="ORF">ACFFGG_05945</name>
</gene>
<dbReference type="InterPro" id="IPR051459">
    <property type="entry name" value="Cytochrome_c-type_DH"/>
</dbReference>
<dbReference type="EMBL" id="JBHLTN010000010">
    <property type="protein sequence ID" value="MFC0592094.1"/>
    <property type="molecule type" value="Genomic_DNA"/>
</dbReference>
<dbReference type="RefSeq" id="WP_377480984.1">
    <property type="nucleotide sequence ID" value="NZ_JBHLTN010000010.1"/>
</dbReference>